<dbReference type="EMBL" id="AFNV02000009">
    <property type="protein sequence ID" value="ERJ19517.1"/>
    <property type="molecule type" value="Genomic_DNA"/>
</dbReference>
<evidence type="ECO:0000313" key="2">
    <source>
        <dbReference type="Proteomes" id="UP000006242"/>
    </source>
</evidence>
<dbReference type="STRING" id="1033802.SSPSH_001590"/>
<dbReference type="AlphaFoldDB" id="U2EMY8"/>
<comment type="caution">
    <text evidence="1">The sequence shown here is derived from an EMBL/GenBank/DDBJ whole genome shotgun (WGS) entry which is preliminary data.</text>
</comment>
<gene>
    <name evidence="1" type="ORF">SSPSH_001590</name>
</gene>
<sequence length="31" mass="3394">MHAPTDNGRAFVDARYPGLRIAIRARRGGVV</sequence>
<evidence type="ECO:0000313" key="1">
    <source>
        <dbReference type="EMBL" id="ERJ19517.1"/>
    </source>
</evidence>
<reference evidence="1 2" key="1">
    <citation type="journal article" date="2011" name="J. Bacteriol.">
        <title>Genome sequence of Salinisphaera shabanensis, a gammaproteobacterium from the harsh, variable environment of the brine-seawater interface of the Shaban Deep in the Red Sea.</title>
        <authorList>
            <person name="Antunes A."/>
            <person name="Alam I."/>
            <person name="Bajic V.B."/>
            <person name="Stingl U."/>
        </authorList>
    </citation>
    <scope>NUCLEOTIDE SEQUENCE [LARGE SCALE GENOMIC DNA]</scope>
    <source>
        <strain evidence="1 2">E1L3A</strain>
    </source>
</reference>
<protein>
    <submittedName>
        <fullName evidence="1">Uncharacterized protein</fullName>
    </submittedName>
</protein>
<proteinExistence type="predicted"/>
<dbReference type="Proteomes" id="UP000006242">
    <property type="component" value="Unassembled WGS sequence"/>
</dbReference>
<accession>U2EMY8</accession>
<name>U2EMY8_9GAMM</name>
<organism evidence="1 2">
    <name type="scientific">Salinisphaera shabanensis E1L3A</name>
    <dbReference type="NCBI Taxonomy" id="1033802"/>
    <lineage>
        <taxon>Bacteria</taxon>
        <taxon>Pseudomonadati</taxon>
        <taxon>Pseudomonadota</taxon>
        <taxon>Gammaproteobacteria</taxon>
        <taxon>Salinisphaerales</taxon>
        <taxon>Salinisphaeraceae</taxon>
        <taxon>Salinisphaera</taxon>
    </lineage>
</organism>
<reference evidence="1 2" key="2">
    <citation type="journal article" date="2013" name="PLoS ONE">
        <title>INDIGO - INtegrated Data Warehouse of MIcrobial GenOmes with Examples from the Red Sea Extremophiles.</title>
        <authorList>
            <person name="Alam I."/>
            <person name="Antunes A."/>
            <person name="Kamau A.A."/>
            <person name="Ba Alawi W."/>
            <person name="Kalkatawi M."/>
            <person name="Stingl U."/>
            <person name="Bajic V.B."/>
        </authorList>
    </citation>
    <scope>NUCLEOTIDE SEQUENCE [LARGE SCALE GENOMIC DNA]</scope>
    <source>
        <strain evidence="1 2">E1L3A</strain>
    </source>
</reference>
<keyword evidence="2" id="KW-1185">Reference proteome</keyword>